<evidence type="ECO:0000313" key="3">
    <source>
        <dbReference type="Proteomes" id="UP001500908"/>
    </source>
</evidence>
<dbReference type="InterPro" id="IPR028037">
    <property type="entry name" value="Antitoxin_Rv0909/MT0933"/>
</dbReference>
<comment type="caution">
    <text evidence="2">The sequence shown here is derived from an EMBL/GenBank/DDBJ whole genome shotgun (WGS) entry which is preliminary data.</text>
</comment>
<accession>A0ABP7EUK3</accession>
<proteinExistence type="predicted"/>
<dbReference type="RefSeq" id="WP_344966288.1">
    <property type="nucleotide sequence ID" value="NZ_BAABDD010000001.1"/>
</dbReference>
<keyword evidence="3" id="KW-1185">Reference proteome</keyword>
<protein>
    <recommendedName>
        <fullName evidence="4">MT0933-like antitoxin protein</fullName>
    </recommendedName>
</protein>
<dbReference type="EMBL" id="BAABDD010000001">
    <property type="protein sequence ID" value="GAA3724692.1"/>
    <property type="molecule type" value="Genomic_DNA"/>
</dbReference>
<feature type="region of interest" description="Disordered" evidence="1">
    <location>
        <begin position="49"/>
        <end position="73"/>
    </location>
</feature>
<evidence type="ECO:0000313" key="2">
    <source>
        <dbReference type="EMBL" id="GAA3724692.1"/>
    </source>
</evidence>
<dbReference type="Pfam" id="PF14013">
    <property type="entry name" value="MT0933_antitox"/>
    <property type="match status" value="1"/>
</dbReference>
<evidence type="ECO:0000256" key="1">
    <source>
        <dbReference type="SAM" id="MobiDB-lite"/>
    </source>
</evidence>
<sequence>MKRLLWQVLKYARKNPDQVNRSVRSASDYVKRRTGGKYNRHLDKVTRTAEQYLGHSNRHSGHDTRMDRRRRPY</sequence>
<reference evidence="3" key="1">
    <citation type="journal article" date="2019" name="Int. J. Syst. Evol. Microbiol.">
        <title>The Global Catalogue of Microorganisms (GCM) 10K type strain sequencing project: providing services to taxonomists for standard genome sequencing and annotation.</title>
        <authorList>
            <consortium name="The Broad Institute Genomics Platform"/>
            <consortium name="The Broad Institute Genome Sequencing Center for Infectious Disease"/>
            <person name="Wu L."/>
            <person name="Ma J."/>
        </authorList>
    </citation>
    <scope>NUCLEOTIDE SEQUENCE [LARGE SCALE GENOMIC DNA]</scope>
    <source>
        <strain evidence="3">JCM 17137</strain>
    </source>
</reference>
<name>A0ABP7EUK3_9ACTN</name>
<dbReference type="Proteomes" id="UP001500908">
    <property type="component" value="Unassembled WGS sequence"/>
</dbReference>
<organism evidence="2 3">
    <name type="scientific">Salinactinospora qingdaonensis</name>
    <dbReference type="NCBI Taxonomy" id="702744"/>
    <lineage>
        <taxon>Bacteria</taxon>
        <taxon>Bacillati</taxon>
        <taxon>Actinomycetota</taxon>
        <taxon>Actinomycetes</taxon>
        <taxon>Streptosporangiales</taxon>
        <taxon>Nocardiopsidaceae</taxon>
        <taxon>Salinactinospora</taxon>
    </lineage>
</organism>
<evidence type="ECO:0008006" key="4">
    <source>
        <dbReference type="Google" id="ProtNLM"/>
    </source>
</evidence>
<gene>
    <name evidence="2" type="ORF">GCM10022402_01650</name>
</gene>